<keyword evidence="2" id="KW-0812">Transmembrane</keyword>
<organism evidence="4 5">
    <name type="scientific">Steinernema hermaphroditum</name>
    <dbReference type="NCBI Taxonomy" id="289476"/>
    <lineage>
        <taxon>Eukaryota</taxon>
        <taxon>Metazoa</taxon>
        <taxon>Ecdysozoa</taxon>
        <taxon>Nematoda</taxon>
        <taxon>Chromadorea</taxon>
        <taxon>Rhabditida</taxon>
        <taxon>Tylenchina</taxon>
        <taxon>Panagrolaimomorpha</taxon>
        <taxon>Strongyloidoidea</taxon>
        <taxon>Steinernematidae</taxon>
        <taxon>Steinernema</taxon>
    </lineage>
</organism>
<proteinExistence type="predicted"/>
<feature type="signal peptide" evidence="3">
    <location>
        <begin position="1"/>
        <end position="22"/>
    </location>
</feature>
<comment type="caution">
    <text evidence="4">The sequence shown here is derived from an EMBL/GenBank/DDBJ whole genome shotgun (WGS) entry which is preliminary data.</text>
</comment>
<feature type="compositionally biased region" description="Basic and acidic residues" evidence="1">
    <location>
        <begin position="112"/>
        <end position="144"/>
    </location>
</feature>
<name>A0AA39HR92_9BILA</name>
<evidence type="ECO:0000313" key="5">
    <source>
        <dbReference type="Proteomes" id="UP001175271"/>
    </source>
</evidence>
<dbReference type="AlphaFoldDB" id="A0AA39HR92"/>
<dbReference type="Proteomes" id="UP001175271">
    <property type="component" value="Unassembled WGS sequence"/>
</dbReference>
<reference evidence="4" key="1">
    <citation type="submission" date="2023-06" db="EMBL/GenBank/DDBJ databases">
        <title>Genomic analysis of the entomopathogenic nematode Steinernema hermaphroditum.</title>
        <authorList>
            <person name="Schwarz E.M."/>
            <person name="Heppert J.K."/>
            <person name="Baniya A."/>
            <person name="Schwartz H.T."/>
            <person name="Tan C.-H."/>
            <person name="Antoshechkin I."/>
            <person name="Sternberg P.W."/>
            <person name="Goodrich-Blair H."/>
            <person name="Dillman A.R."/>
        </authorList>
    </citation>
    <scope>NUCLEOTIDE SEQUENCE</scope>
    <source>
        <strain evidence="4">PS9179</strain>
        <tissue evidence="4">Whole animal</tissue>
    </source>
</reference>
<evidence type="ECO:0000256" key="2">
    <source>
        <dbReference type="SAM" id="Phobius"/>
    </source>
</evidence>
<dbReference type="PROSITE" id="PS51257">
    <property type="entry name" value="PROKAR_LIPOPROTEIN"/>
    <property type="match status" value="1"/>
</dbReference>
<accession>A0AA39HR92</accession>
<evidence type="ECO:0000256" key="1">
    <source>
        <dbReference type="SAM" id="MobiDB-lite"/>
    </source>
</evidence>
<evidence type="ECO:0000313" key="4">
    <source>
        <dbReference type="EMBL" id="KAK0409841.1"/>
    </source>
</evidence>
<feature type="transmembrane region" description="Helical" evidence="2">
    <location>
        <begin position="66"/>
        <end position="97"/>
    </location>
</feature>
<sequence>MPNSKFLIFCVSLLLFFIACAADDSGYPKPAIYDITKVECERHCTSMLSSCRQQTRGFVCEMDSTLLAVIIVMAILTGVLVPVLCISLYVCGIFAYISHRLSKLPDDEEMLNDDKRRNRGSHEGTMETKISEKPTRSATRHVDFSDSSVCERSSDEDRVYVEQRMTTNYRSMSERPTSERVMV</sequence>
<gene>
    <name evidence="4" type="ORF">QR680_004792</name>
</gene>
<feature type="chain" id="PRO_5041437428" evidence="3">
    <location>
        <begin position="23"/>
        <end position="183"/>
    </location>
</feature>
<evidence type="ECO:0000256" key="3">
    <source>
        <dbReference type="SAM" id="SignalP"/>
    </source>
</evidence>
<keyword evidence="5" id="KW-1185">Reference proteome</keyword>
<keyword evidence="2" id="KW-1133">Transmembrane helix</keyword>
<feature type="region of interest" description="Disordered" evidence="1">
    <location>
        <begin position="110"/>
        <end position="148"/>
    </location>
</feature>
<dbReference type="EMBL" id="JAUCMV010000003">
    <property type="protein sequence ID" value="KAK0409841.1"/>
    <property type="molecule type" value="Genomic_DNA"/>
</dbReference>
<keyword evidence="2" id="KW-0472">Membrane</keyword>
<protein>
    <submittedName>
        <fullName evidence="4">Uncharacterized protein</fullName>
    </submittedName>
</protein>
<keyword evidence="3" id="KW-0732">Signal</keyword>